<organism evidence="1">
    <name type="scientific">Anguilla anguilla</name>
    <name type="common">European freshwater eel</name>
    <name type="synonym">Muraena anguilla</name>
    <dbReference type="NCBI Taxonomy" id="7936"/>
    <lineage>
        <taxon>Eukaryota</taxon>
        <taxon>Metazoa</taxon>
        <taxon>Chordata</taxon>
        <taxon>Craniata</taxon>
        <taxon>Vertebrata</taxon>
        <taxon>Euteleostomi</taxon>
        <taxon>Actinopterygii</taxon>
        <taxon>Neopterygii</taxon>
        <taxon>Teleostei</taxon>
        <taxon>Anguilliformes</taxon>
        <taxon>Anguillidae</taxon>
        <taxon>Anguilla</taxon>
    </lineage>
</organism>
<dbReference type="AlphaFoldDB" id="A0A0E9UFR7"/>
<dbReference type="EMBL" id="GBXM01043906">
    <property type="protein sequence ID" value="JAH64671.1"/>
    <property type="molecule type" value="Transcribed_RNA"/>
</dbReference>
<reference evidence="1" key="2">
    <citation type="journal article" date="2015" name="Fish Shellfish Immunol.">
        <title>Early steps in the European eel (Anguilla anguilla)-Vibrio vulnificus interaction in the gills: Role of the RtxA13 toxin.</title>
        <authorList>
            <person name="Callol A."/>
            <person name="Pajuelo D."/>
            <person name="Ebbesson L."/>
            <person name="Teles M."/>
            <person name="MacKenzie S."/>
            <person name="Amaro C."/>
        </authorList>
    </citation>
    <scope>NUCLEOTIDE SEQUENCE</scope>
</reference>
<proteinExistence type="predicted"/>
<sequence length="20" mass="2432">MLSEVMRRRGKINWLMASPR</sequence>
<protein>
    <submittedName>
        <fullName evidence="1">Uncharacterized protein</fullName>
    </submittedName>
</protein>
<name>A0A0E9UFR7_ANGAN</name>
<reference evidence="1" key="1">
    <citation type="submission" date="2014-11" db="EMBL/GenBank/DDBJ databases">
        <authorList>
            <person name="Amaro Gonzalez C."/>
        </authorList>
    </citation>
    <scope>NUCLEOTIDE SEQUENCE</scope>
</reference>
<evidence type="ECO:0000313" key="1">
    <source>
        <dbReference type="EMBL" id="JAH64671.1"/>
    </source>
</evidence>
<accession>A0A0E9UFR7</accession>